<feature type="non-terminal residue" evidence="2">
    <location>
        <position position="50"/>
    </location>
</feature>
<evidence type="ECO:0000256" key="1">
    <source>
        <dbReference type="SAM" id="SignalP"/>
    </source>
</evidence>
<gene>
    <name evidence="2" type="ORF">NTEN_LOCUS9732</name>
    <name evidence="3" type="ORF">NTEN_LOCUS9734</name>
</gene>
<feature type="chain" id="PRO_5036175880" evidence="1">
    <location>
        <begin position="21"/>
        <end position="50"/>
    </location>
</feature>
<dbReference type="Proteomes" id="UP000479000">
    <property type="component" value="Unassembled WGS sequence"/>
</dbReference>
<evidence type="ECO:0000313" key="3">
    <source>
        <dbReference type="EMBL" id="CAB0004257.1"/>
    </source>
</evidence>
<name>A0A6H5GMD7_9HEMI</name>
<dbReference type="EMBL" id="CADCXU010014775">
    <property type="protein sequence ID" value="CAB0004257.1"/>
    <property type="molecule type" value="Genomic_DNA"/>
</dbReference>
<dbReference type="EMBL" id="CADCXU010014774">
    <property type="protein sequence ID" value="CAB0004255.1"/>
    <property type="molecule type" value="Genomic_DNA"/>
</dbReference>
<organism evidence="2 4">
    <name type="scientific">Nesidiocoris tenuis</name>
    <dbReference type="NCBI Taxonomy" id="355587"/>
    <lineage>
        <taxon>Eukaryota</taxon>
        <taxon>Metazoa</taxon>
        <taxon>Ecdysozoa</taxon>
        <taxon>Arthropoda</taxon>
        <taxon>Hexapoda</taxon>
        <taxon>Insecta</taxon>
        <taxon>Pterygota</taxon>
        <taxon>Neoptera</taxon>
        <taxon>Paraneoptera</taxon>
        <taxon>Hemiptera</taxon>
        <taxon>Heteroptera</taxon>
        <taxon>Panheteroptera</taxon>
        <taxon>Cimicomorpha</taxon>
        <taxon>Miridae</taxon>
        <taxon>Dicyphina</taxon>
        <taxon>Nesidiocoris</taxon>
    </lineage>
</organism>
<evidence type="ECO:0000313" key="4">
    <source>
        <dbReference type="Proteomes" id="UP000479000"/>
    </source>
</evidence>
<proteinExistence type="predicted"/>
<dbReference type="AlphaFoldDB" id="A0A6H5GMD7"/>
<sequence>MTILGGILPALHAIATLVSASVYHFDHSWKPIAMRENRPTWDGNATLKDS</sequence>
<reference evidence="2 4" key="1">
    <citation type="submission" date="2020-02" db="EMBL/GenBank/DDBJ databases">
        <authorList>
            <person name="Ferguson B K."/>
        </authorList>
    </citation>
    <scope>NUCLEOTIDE SEQUENCE [LARGE SCALE GENOMIC DNA]</scope>
</reference>
<accession>A0A6H5GMD7</accession>
<keyword evidence="1" id="KW-0732">Signal</keyword>
<keyword evidence="4" id="KW-1185">Reference proteome</keyword>
<protein>
    <submittedName>
        <fullName evidence="2">Uncharacterized protein</fullName>
    </submittedName>
</protein>
<feature type="signal peptide" evidence="1">
    <location>
        <begin position="1"/>
        <end position="20"/>
    </location>
</feature>
<evidence type="ECO:0000313" key="2">
    <source>
        <dbReference type="EMBL" id="CAB0004255.1"/>
    </source>
</evidence>